<gene>
    <name evidence="7" type="ORF">OXX778_LOCUS162</name>
</gene>
<sequence>MFNKNDLSLSKNLSTKPLNLIDWMKKKSEDTKVMIQCLLCNQDFDIFSNTDLKIYLAHLLKTHKLVISDVDHIGHFQKYNNYWKDRFKEGTIEDFCFKINTNSGQNDKGEIESFYLLSDDLPEDNELRKKLNIFKLEKALSQQEIERNDRNYFRKCLFCAEEIGNNRVNLLNHMSTNHNFNIGHADNLVYFDEFYQMLSNRMDMFKCLFCEKIFYNKQILKEHMRKKQHKCINPNNKEFDKFYIINYLEYSKYWQEIKQERDLDDYKRNSPEPNPSIEDWNDPVQTYYCLFCDEQFEDEDGIMGHMNLKHNFDLKSIDFLSFYNQVKLINYIRRQAFLNKCFICQKNFDSKEILLNHLEEDDHIKEFPDMDLWDQPEYYFSTFEDDNLLCLLNDNGYNKDESKIQVIPEELNIEIKKELLDSLKELEI</sequence>
<dbReference type="InterPro" id="IPR036236">
    <property type="entry name" value="Znf_C2H2_sf"/>
</dbReference>
<accession>A0A813M1Z2</accession>
<proteinExistence type="inferred from homology"/>
<protein>
    <recommendedName>
        <fullName evidence="6">C2H2-type domain-containing protein</fullName>
    </recommendedName>
</protein>
<evidence type="ECO:0000256" key="3">
    <source>
        <dbReference type="ARBA" id="ARBA00022833"/>
    </source>
</evidence>
<dbReference type="InterPro" id="IPR013087">
    <property type="entry name" value="Znf_C2H2_type"/>
</dbReference>
<dbReference type="PROSITE" id="PS50157">
    <property type="entry name" value="ZINC_FINGER_C2H2_2"/>
    <property type="match status" value="2"/>
</dbReference>
<dbReference type="Pfam" id="PF12756">
    <property type="entry name" value="zf-C2H2_2"/>
    <property type="match status" value="2"/>
</dbReference>
<dbReference type="Gene3D" id="3.30.160.60">
    <property type="entry name" value="Classic Zinc Finger"/>
    <property type="match status" value="1"/>
</dbReference>
<feature type="domain" description="C2H2-type" evidence="6">
    <location>
        <begin position="205"/>
        <end position="234"/>
    </location>
</feature>
<dbReference type="OrthoDB" id="278606at2759"/>
<dbReference type="InterPro" id="IPR040048">
    <property type="entry name" value="ZNF277"/>
</dbReference>
<dbReference type="SMART" id="SM00355">
    <property type="entry name" value="ZnF_C2H2"/>
    <property type="match status" value="5"/>
</dbReference>
<dbReference type="AlphaFoldDB" id="A0A813M1Z2"/>
<evidence type="ECO:0000256" key="5">
    <source>
        <dbReference type="PROSITE-ProRule" id="PRU00042"/>
    </source>
</evidence>
<dbReference type="PROSITE" id="PS00028">
    <property type="entry name" value="ZINC_FINGER_C2H2_1"/>
    <property type="match status" value="3"/>
</dbReference>
<feature type="domain" description="C2H2-type" evidence="6">
    <location>
        <begin position="339"/>
        <end position="368"/>
    </location>
</feature>
<organism evidence="7 8">
    <name type="scientific">Brachionus calyciflorus</name>
    <dbReference type="NCBI Taxonomy" id="104777"/>
    <lineage>
        <taxon>Eukaryota</taxon>
        <taxon>Metazoa</taxon>
        <taxon>Spiralia</taxon>
        <taxon>Gnathifera</taxon>
        <taxon>Rotifera</taxon>
        <taxon>Eurotatoria</taxon>
        <taxon>Monogononta</taxon>
        <taxon>Pseudotrocha</taxon>
        <taxon>Ploima</taxon>
        <taxon>Brachionidae</taxon>
        <taxon>Brachionus</taxon>
    </lineage>
</organism>
<name>A0A813M1Z2_9BILA</name>
<evidence type="ECO:0000256" key="4">
    <source>
        <dbReference type="ARBA" id="ARBA00034119"/>
    </source>
</evidence>
<keyword evidence="2 5" id="KW-0863">Zinc-finger</keyword>
<comment type="caution">
    <text evidence="7">The sequence shown here is derived from an EMBL/GenBank/DDBJ whole genome shotgun (WGS) entry which is preliminary data.</text>
</comment>
<evidence type="ECO:0000256" key="2">
    <source>
        <dbReference type="ARBA" id="ARBA00022771"/>
    </source>
</evidence>
<dbReference type="InterPro" id="IPR041661">
    <property type="entry name" value="ZN622/Rei1/Reh1_Znf-C2H2"/>
</dbReference>
<keyword evidence="3" id="KW-0862">Zinc</keyword>
<comment type="similarity">
    <text evidence="4">Belongs to the ZNF277 family.</text>
</comment>
<dbReference type="EMBL" id="CAJNOC010000007">
    <property type="protein sequence ID" value="CAF0704556.1"/>
    <property type="molecule type" value="Genomic_DNA"/>
</dbReference>
<dbReference type="SUPFAM" id="SSF57667">
    <property type="entry name" value="beta-beta-alpha zinc fingers"/>
    <property type="match status" value="2"/>
</dbReference>
<evidence type="ECO:0000256" key="1">
    <source>
        <dbReference type="ARBA" id="ARBA00022723"/>
    </source>
</evidence>
<reference evidence="7" key="1">
    <citation type="submission" date="2021-02" db="EMBL/GenBank/DDBJ databases">
        <authorList>
            <person name="Nowell W R."/>
        </authorList>
    </citation>
    <scope>NUCLEOTIDE SEQUENCE</scope>
    <source>
        <strain evidence="7">Ploen Becks lab</strain>
    </source>
</reference>
<keyword evidence="8" id="KW-1185">Reference proteome</keyword>
<dbReference type="PANTHER" id="PTHR13267">
    <property type="entry name" value="ZINC FINGER PROTEIN 277"/>
    <property type="match status" value="1"/>
</dbReference>
<evidence type="ECO:0000313" key="7">
    <source>
        <dbReference type="EMBL" id="CAF0704556.1"/>
    </source>
</evidence>
<keyword evidence="1" id="KW-0479">Metal-binding</keyword>
<evidence type="ECO:0000313" key="8">
    <source>
        <dbReference type="Proteomes" id="UP000663879"/>
    </source>
</evidence>
<dbReference type="PANTHER" id="PTHR13267:SF3">
    <property type="entry name" value="ZINC FINGER PROTEIN 277"/>
    <property type="match status" value="1"/>
</dbReference>
<dbReference type="Proteomes" id="UP000663879">
    <property type="component" value="Unassembled WGS sequence"/>
</dbReference>
<evidence type="ECO:0000259" key="6">
    <source>
        <dbReference type="PROSITE" id="PS50157"/>
    </source>
</evidence>
<dbReference type="GO" id="GO:0008270">
    <property type="term" value="F:zinc ion binding"/>
    <property type="evidence" value="ECO:0007669"/>
    <property type="project" value="UniProtKB-KW"/>
</dbReference>